<proteinExistence type="predicted"/>
<feature type="signal peptide" evidence="2">
    <location>
        <begin position="1"/>
        <end position="23"/>
    </location>
</feature>
<keyword evidence="2" id="KW-0732">Signal</keyword>
<dbReference type="InterPro" id="IPR005297">
    <property type="entry name" value="Lipoprotein_repeat"/>
</dbReference>
<evidence type="ECO:0000256" key="2">
    <source>
        <dbReference type="SAM" id="SignalP"/>
    </source>
</evidence>
<evidence type="ECO:0000313" key="4">
    <source>
        <dbReference type="Proteomes" id="UP001056455"/>
    </source>
</evidence>
<dbReference type="PANTHER" id="PTHR39335:SF1">
    <property type="entry name" value="BLL4220 PROTEIN"/>
    <property type="match status" value="1"/>
</dbReference>
<protein>
    <recommendedName>
        <fullName evidence="5">Lipoprotein with Yx(FWY)xxD motif</fullName>
    </recommendedName>
</protein>
<evidence type="ECO:0000313" key="3">
    <source>
        <dbReference type="EMBL" id="USQ79837.1"/>
    </source>
</evidence>
<keyword evidence="4" id="KW-1185">Reference proteome</keyword>
<evidence type="ECO:0008006" key="5">
    <source>
        <dbReference type="Google" id="ProtNLM"/>
    </source>
</evidence>
<feature type="region of interest" description="Disordered" evidence="1">
    <location>
        <begin position="48"/>
        <end position="77"/>
    </location>
</feature>
<feature type="chain" id="PRO_5046054018" description="Lipoprotein with Yx(FWY)xxD motif" evidence="2">
    <location>
        <begin position="24"/>
        <end position="200"/>
    </location>
</feature>
<accession>A0ABY4YSV1</accession>
<dbReference type="PROSITE" id="PS51257">
    <property type="entry name" value="PROKAR_LIPOPROTEIN"/>
    <property type="match status" value="1"/>
</dbReference>
<dbReference type="EMBL" id="CP099489">
    <property type="protein sequence ID" value="USQ79837.1"/>
    <property type="molecule type" value="Genomic_DNA"/>
</dbReference>
<feature type="compositionally biased region" description="Acidic residues" evidence="1">
    <location>
        <begin position="48"/>
        <end position="64"/>
    </location>
</feature>
<name>A0ABY4YSV1_9MICO</name>
<dbReference type="PANTHER" id="PTHR39335">
    <property type="entry name" value="BLL4220 PROTEIN"/>
    <property type="match status" value="1"/>
</dbReference>
<evidence type="ECO:0000256" key="1">
    <source>
        <dbReference type="SAM" id="MobiDB-lite"/>
    </source>
</evidence>
<dbReference type="Pfam" id="PF03640">
    <property type="entry name" value="Lipoprotein_15"/>
    <property type="match status" value="2"/>
</dbReference>
<gene>
    <name evidence="3" type="ORF">NF556_19975</name>
</gene>
<organism evidence="3 4">
    <name type="scientific">Ornithinimicrobium faecis</name>
    <dbReference type="NCBI Taxonomy" id="2934158"/>
    <lineage>
        <taxon>Bacteria</taxon>
        <taxon>Bacillati</taxon>
        <taxon>Actinomycetota</taxon>
        <taxon>Actinomycetes</taxon>
        <taxon>Micrococcales</taxon>
        <taxon>Ornithinimicrobiaceae</taxon>
        <taxon>Ornithinimicrobium</taxon>
    </lineage>
</organism>
<dbReference type="RefSeq" id="WP_252592941.1">
    <property type="nucleotide sequence ID" value="NZ_CP099489.1"/>
</dbReference>
<reference evidence="3" key="1">
    <citation type="submission" date="2022-06" db="EMBL/GenBank/DDBJ databases">
        <title>Ornithinimicrobium HY1793.</title>
        <authorList>
            <person name="Huang Y."/>
        </authorList>
    </citation>
    <scope>NUCLEOTIDE SEQUENCE</scope>
    <source>
        <strain evidence="3">HY1793</strain>
    </source>
</reference>
<sequence length="200" mass="20389">MNRSHLLPTATALLLATALTACGSDDPDQSGTDATSADETTVADAVTEEADEAATTDAMTDDVAGETGGEAVGPGPVVSTAETELGPILVDGEGMTLYLFTQDSVDTSVCFDDCLAAWPVLEGEPAAGDGADDGLLGSFEREDGTIQATYDGWPLYYFAQDQAPGDVTGQAVHDVWWVVNADGAAVTQAPGSDSSGGVDY</sequence>
<dbReference type="Proteomes" id="UP001056455">
    <property type="component" value="Chromosome"/>
</dbReference>